<evidence type="ECO:0000256" key="5">
    <source>
        <dbReference type="PIRSR" id="PIRSR001227-2"/>
    </source>
</evidence>
<evidence type="ECO:0000256" key="7">
    <source>
        <dbReference type="SAM" id="SignalP"/>
    </source>
</evidence>
<keyword evidence="5" id="KW-0479">Metal-binding</keyword>
<keyword evidence="5" id="KW-0106">Calcium</keyword>
<feature type="region of interest" description="Disordered" evidence="6">
    <location>
        <begin position="717"/>
        <end position="738"/>
    </location>
</feature>
<dbReference type="OrthoDB" id="9759796at2"/>
<dbReference type="InterPro" id="IPR002692">
    <property type="entry name" value="S45"/>
</dbReference>
<evidence type="ECO:0000256" key="1">
    <source>
        <dbReference type="ARBA" id="ARBA00006586"/>
    </source>
</evidence>
<dbReference type="Gene3D" id="2.30.120.10">
    <property type="match status" value="1"/>
</dbReference>
<dbReference type="EMBL" id="PDUD01000049">
    <property type="protein sequence ID" value="PHN01813.1"/>
    <property type="molecule type" value="Genomic_DNA"/>
</dbReference>
<reference evidence="8 9" key="1">
    <citation type="submission" date="2017-10" db="EMBL/GenBank/DDBJ databases">
        <title>The draft genome sequence of Lewinella nigricans NBRC 102662.</title>
        <authorList>
            <person name="Wang K."/>
        </authorList>
    </citation>
    <scope>NUCLEOTIDE SEQUENCE [LARGE SCALE GENOMIC DNA]</scope>
    <source>
        <strain evidence="8 9">NBRC 102662</strain>
    </source>
</reference>
<dbReference type="GO" id="GO:0017000">
    <property type="term" value="P:antibiotic biosynthetic process"/>
    <property type="evidence" value="ECO:0007669"/>
    <property type="project" value="InterPro"/>
</dbReference>
<name>A0A2D0N247_FLAN2</name>
<feature type="binding site" evidence="5">
    <location>
        <position position="343"/>
    </location>
    <ligand>
        <name>Ca(2+)</name>
        <dbReference type="ChEBI" id="CHEBI:29108"/>
    </ligand>
</feature>
<dbReference type="PANTHER" id="PTHR34218">
    <property type="entry name" value="PEPTIDASE S45 PENICILLIN AMIDASE"/>
    <property type="match status" value="1"/>
</dbReference>
<dbReference type="InterPro" id="IPR029055">
    <property type="entry name" value="Ntn_hydrolases_N"/>
</dbReference>
<comment type="caution">
    <text evidence="8">The sequence shown here is derived from an EMBL/GenBank/DDBJ whole genome shotgun (WGS) entry which is preliminary data.</text>
</comment>
<feature type="compositionally biased region" description="Polar residues" evidence="6">
    <location>
        <begin position="722"/>
        <end position="737"/>
    </location>
</feature>
<dbReference type="Proteomes" id="UP000223913">
    <property type="component" value="Unassembled WGS sequence"/>
</dbReference>
<dbReference type="InterPro" id="IPR043147">
    <property type="entry name" value="Penicillin_amidase_A-knob"/>
</dbReference>
<comment type="cofactor">
    <cofactor evidence="5">
        <name>Ca(2+)</name>
        <dbReference type="ChEBI" id="CHEBI:29108"/>
    </cofactor>
    <text evidence="5">Binds 1 Ca(2+) ion per dimer.</text>
</comment>
<dbReference type="Gene3D" id="1.10.439.10">
    <property type="entry name" value="Penicillin Amidohydrolase, domain 1"/>
    <property type="match status" value="1"/>
</dbReference>
<feature type="active site" description="Nucleophile" evidence="4">
    <location>
        <position position="271"/>
    </location>
</feature>
<evidence type="ECO:0000256" key="4">
    <source>
        <dbReference type="PIRSR" id="PIRSR001227-1"/>
    </source>
</evidence>
<evidence type="ECO:0000256" key="6">
    <source>
        <dbReference type="SAM" id="MobiDB-lite"/>
    </source>
</evidence>
<feature type="binding site" evidence="5">
    <location>
        <position position="346"/>
    </location>
    <ligand>
        <name>Ca(2+)</name>
        <dbReference type="ChEBI" id="CHEBI:29108"/>
    </ligand>
</feature>
<dbReference type="RefSeq" id="WP_099154859.1">
    <property type="nucleotide sequence ID" value="NZ_PDUD01000049.1"/>
</dbReference>
<evidence type="ECO:0000256" key="3">
    <source>
        <dbReference type="ARBA" id="ARBA00023145"/>
    </source>
</evidence>
<feature type="signal peptide" evidence="7">
    <location>
        <begin position="1"/>
        <end position="19"/>
    </location>
</feature>
<evidence type="ECO:0000313" key="8">
    <source>
        <dbReference type="EMBL" id="PHN01813.1"/>
    </source>
</evidence>
<evidence type="ECO:0000256" key="2">
    <source>
        <dbReference type="ARBA" id="ARBA00022801"/>
    </source>
</evidence>
<keyword evidence="2" id="KW-0378">Hydrolase</keyword>
<keyword evidence="3" id="KW-0865">Zymogen</keyword>
<dbReference type="Pfam" id="PF01804">
    <property type="entry name" value="Penicil_amidase"/>
    <property type="match status" value="1"/>
</dbReference>
<dbReference type="GO" id="GO:0016811">
    <property type="term" value="F:hydrolase activity, acting on carbon-nitrogen (but not peptide) bonds, in linear amides"/>
    <property type="evidence" value="ECO:0007669"/>
    <property type="project" value="InterPro"/>
</dbReference>
<dbReference type="CDD" id="cd03747">
    <property type="entry name" value="Ntn_PGA_like"/>
    <property type="match status" value="1"/>
</dbReference>
<dbReference type="Gene3D" id="3.60.20.10">
    <property type="entry name" value="Glutamine Phosphoribosylpyrophosphate, subunit 1, domain 1"/>
    <property type="match status" value="1"/>
</dbReference>
<gene>
    <name evidence="8" type="ORF">CRP01_35550</name>
</gene>
<dbReference type="InterPro" id="IPR023343">
    <property type="entry name" value="Penicillin_amidase_dom1"/>
</dbReference>
<proteinExistence type="inferred from homology"/>
<keyword evidence="9" id="KW-1185">Reference proteome</keyword>
<dbReference type="InterPro" id="IPR043146">
    <property type="entry name" value="Penicillin_amidase_N_B-knob"/>
</dbReference>
<dbReference type="InterPro" id="IPR014395">
    <property type="entry name" value="Pen/GL7ACA/AHL_acylase"/>
</dbReference>
<dbReference type="AlphaFoldDB" id="A0A2D0N247"/>
<accession>A0A2D0N247</accession>
<dbReference type="GO" id="GO:0046872">
    <property type="term" value="F:metal ion binding"/>
    <property type="evidence" value="ECO:0007669"/>
    <property type="project" value="UniProtKB-KW"/>
</dbReference>
<feature type="chain" id="PRO_5012677559" evidence="7">
    <location>
        <begin position="20"/>
        <end position="801"/>
    </location>
</feature>
<sequence length="801" mass="91210">MFRNQLLLLLLFSSNLILAQTEERLQVEGLEQAVEIIVDHWGIPHIYAQTEADLFFAQGYYAARDRLFQFEIWRRQSTGTVAELLGPRELKRDIGTRLFQFRGDIKAEMNHYHPRGELIITAFVRGVNAYIAEARKDPESLPIEFKMLDMLPEPWTPEVVISRHQGLLGNIGDEMDVTRAVALLGPEKVKELFWFHPNEPDLTLDPAIDTALLFKDIMELYDAYRQRVKFQPEDFVASVANPDRDAFRNWAAAQDAAAEREEKRTTRSIGSNNWAIEGELSQSGYPLLANDPHRTQAVPSLRYMAHLVGPGWNVIGGGEPEIPGISIGHNEYGAWGLTVFETDAEDLYVYRTHPENPDQYWYRGAWENMLIIPDTIPVKGQDPVIVKHRYTRHGPVLYENPDRQQACALRCGWLEIGGSPYLASLRMNQARDFAEFREACTYSHIPGENMVWADKAGNIGWQAVGIAPIRRNFSGMVAVPGDGRYEWDGYLPIQAKPHVYNPESGVIITANENVTPAGYEYPEALGYTWADPYRGNRIREVLLSGHKFSMADMARLQTDYLSIPSRELLPLLKRVPITDPELNRAMDYLRDWDHVLAANSVAAGIYNEWERQLKDAVTEKMVPARAREYLSPQLRLIIQWLYAPDGNWGDDPLRARDEILVTSLRRAVRSLKLRLGNDMSKWQYGQPNYKHIVLQHPFGMAVKDEVRAKLEVGPVPRGGNGYTVNSTSNNDNQSSGGSFRMLIDTGDWDYSLGTNNPGQAGNPDDVHYRNLFDIWAKDQYFPVFYSRAKVESVAAERIRME</sequence>
<comment type="similarity">
    <text evidence="1">Belongs to the peptidase S45 family.</text>
</comment>
<keyword evidence="7" id="KW-0732">Signal</keyword>
<protein>
    <submittedName>
        <fullName evidence="8">Penicillin acylase family protein</fullName>
    </submittedName>
</protein>
<dbReference type="SUPFAM" id="SSF56235">
    <property type="entry name" value="N-terminal nucleophile aminohydrolases (Ntn hydrolases)"/>
    <property type="match status" value="1"/>
</dbReference>
<evidence type="ECO:0000313" key="9">
    <source>
        <dbReference type="Proteomes" id="UP000223913"/>
    </source>
</evidence>
<dbReference type="Gene3D" id="1.10.1400.10">
    <property type="match status" value="1"/>
</dbReference>
<dbReference type="PANTHER" id="PTHR34218:SF4">
    <property type="entry name" value="ACYL-HOMOSERINE LACTONE ACYLASE QUIP"/>
    <property type="match status" value="1"/>
</dbReference>
<dbReference type="PIRSF" id="PIRSF001227">
    <property type="entry name" value="Pen_acylase"/>
    <property type="match status" value="1"/>
</dbReference>
<organism evidence="8 9">
    <name type="scientific">Flavilitoribacter nigricans (strain ATCC 23147 / DSM 23189 / NBRC 102662 / NCIMB 1420 / SS-2)</name>
    <name type="common">Lewinella nigricans</name>
    <dbReference type="NCBI Taxonomy" id="1122177"/>
    <lineage>
        <taxon>Bacteria</taxon>
        <taxon>Pseudomonadati</taxon>
        <taxon>Bacteroidota</taxon>
        <taxon>Saprospiria</taxon>
        <taxon>Saprospirales</taxon>
        <taxon>Lewinellaceae</taxon>
        <taxon>Flavilitoribacter</taxon>
    </lineage>
</organism>